<organism evidence="1 2">
    <name type="scientific">Catharanthus roseus</name>
    <name type="common">Madagascar periwinkle</name>
    <name type="synonym">Vinca rosea</name>
    <dbReference type="NCBI Taxonomy" id="4058"/>
    <lineage>
        <taxon>Eukaryota</taxon>
        <taxon>Viridiplantae</taxon>
        <taxon>Streptophyta</taxon>
        <taxon>Embryophyta</taxon>
        <taxon>Tracheophyta</taxon>
        <taxon>Spermatophyta</taxon>
        <taxon>Magnoliopsida</taxon>
        <taxon>eudicotyledons</taxon>
        <taxon>Gunneridae</taxon>
        <taxon>Pentapetalae</taxon>
        <taxon>asterids</taxon>
        <taxon>lamiids</taxon>
        <taxon>Gentianales</taxon>
        <taxon>Apocynaceae</taxon>
        <taxon>Rauvolfioideae</taxon>
        <taxon>Vinceae</taxon>
        <taxon>Catharanthinae</taxon>
        <taxon>Catharanthus</taxon>
    </lineage>
</organism>
<gene>
    <name evidence="1" type="ORF">M9H77_12611</name>
</gene>
<keyword evidence="2" id="KW-1185">Reference proteome</keyword>
<protein>
    <submittedName>
        <fullName evidence="1">Uncharacterized protein</fullName>
    </submittedName>
</protein>
<evidence type="ECO:0000313" key="1">
    <source>
        <dbReference type="EMBL" id="KAI5672247.1"/>
    </source>
</evidence>
<name>A0ACC0BHX0_CATRO</name>
<accession>A0ACC0BHX0</accession>
<sequence length="370" mass="41475">MHNFTFGGGFGEQVQLALLVHVIIFLVRSEMKGKRKSRDGGLNLGDLIRRSFTIADPDEVLRQHMALQNPPPEQPQPSTQLQSQPVAHIQIQIQPLCNNKAANIVIQTPTLNRHTIIGPSQAVGQPSSNIAGKSGTCSNASKKKSGRGPSLMLAIWGTSKLFEANVEEDNTTFPETAKDDIIEEHFLLNKENDEALLQSSNARLDDTQWQALLKSQGLPASQLDVFSKSPIGKDGVILDEETMTILLLIKDHITQVPEGDRTEAIKEQIFKEFMGENNHGYTRCVGRTSYVLQKIIQIVKEELRADEQEEFKERLKRESRDEACTADLMNETFTQGRTEQSTRVQFFLTVLINLRQLIFLEGKKMNTLSP</sequence>
<dbReference type="Proteomes" id="UP001060085">
    <property type="component" value="Linkage Group LG03"/>
</dbReference>
<comment type="caution">
    <text evidence="1">The sequence shown here is derived from an EMBL/GenBank/DDBJ whole genome shotgun (WGS) entry which is preliminary data.</text>
</comment>
<evidence type="ECO:0000313" key="2">
    <source>
        <dbReference type="Proteomes" id="UP001060085"/>
    </source>
</evidence>
<proteinExistence type="predicted"/>
<reference evidence="2" key="1">
    <citation type="journal article" date="2023" name="Nat. Plants">
        <title>Single-cell RNA sequencing provides a high-resolution roadmap for understanding the multicellular compartmentation of specialized metabolism.</title>
        <authorList>
            <person name="Sun S."/>
            <person name="Shen X."/>
            <person name="Li Y."/>
            <person name="Li Y."/>
            <person name="Wang S."/>
            <person name="Li R."/>
            <person name="Zhang H."/>
            <person name="Shen G."/>
            <person name="Guo B."/>
            <person name="Wei J."/>
            <person name="Xu J."/>
            <person name="St-Pierre B."/>
            <person name="Chen S."/>
            <person name="Sun C."/>
        </authorList>
    </citation>
    <scope>NUCLEOTIDE SEQUENCE [LARGE SCALE GENOMIC DNA]</scope>
</reference>
<dbReference type="EMBL" id="CM044703">
    <property type="protein sequence ID" value="KAI5672247.1"/>
    <property type="molecule type" value="Genomic_DNA"/>
</dbReference>